<protein>
    <recommendedName>
        <fullName evidence="2">Heparinase II/III-like C-terminal domain-containing protein</fullName>
    </recommendedName>
</protein>
<dbReference type="Gene3D" id="2.70.98.70">
    <property type="match status" value="1"/>
</dbReference>
<dbReference type="GO" id="GO:0030313">
    <property type="term" value="C:cell envelope"/>
    <property type="evidence" value="ECO:0007669"/>
    <property type="project" value="UniProtKB-SubCell"/>
</dbReference>
<dbReference type="Gene3D" id="1.50.10.100">
    <property type="entry name" value="Chondroitin AC/alginate lyase"/>
    <property type="match status" value="1"/>
</dbReference>
<evidence type="ECO:0000256" key="1">
    <source>
        <dbReference type="ARBA" id="ARBA00004196"/>
    </source>
</evidence>
<sequence length="647" mass="71751">MPADRKQFRQTDRKFFARLDLYQPDPSGFVNLHRDALTDGEAARKAARYPGVLAGAAKQARSRLDPNLSPDDLRSRATGKMTGAALYYLFTRDRKALSWAREALDVLDAFERPHFCYITLVGRVDIDLQTASVTRALAAMRACFADALDPDTARRLDRIAVKRCLKPAIEALRTRKYWWTECRHNWRSVMAGSFAMGAMSFADAFKGWRELVEYGLEGVLVVLEEGDRAGGWQEGPGYWEYGIGHCAEFAAALKRFTGGRVDLFQHPYLKRAGDFRISMTAAPGRFWNWSDCGKTAGGSQTLSILAREYGNPAYQAAALEGGVASIQRLFHLNLDLKKEEPSPETGFDLTKVFPDIGVAVLRTGFGRSDAFVGVKAGALGPGVNHEHADLGSIVIFAAGRELLAELEGWPYAQHTGKAGGFFDKGGRRWDYDGNAISGHNLMMLEGRYPPFNAPAKARLKHVQLGDDSELIVVDATPMHHALARRVRRCVVFLRPDLVLLVDEVRAGAPLRARCLFHYLDRAEAGPEGFTITSGPAQLRGVSLHPAADHNVIVGREERLITYHTERGRMQRTNACLYTENLHRSKDLVFVTGLQFGRRPLPEVLWTLEGDPLRGGPFAVSVRSKARTRRLQFDLAAGTSGLKVQLRA</sequence>
<dbReference type="Proteomes" id="UP000178606">
    <property type="component" value="Unassembled WGS sequence"/>
</dbReference>
<organism evidence="3 4">
    <name type="scientific">Handelsmanbacteria sp. (strain RIFCSPLOWO2_12_FULL_64_10)</name>
    <dbReference type="NCBI Taxonomy" id="1817868"/>
    <lineage>
        <taxon>Bacteria</taxon>
        <taxon>Candidatus Handelsmaniibacteriota</taxon>
    </lineage>
</organism>
<dbReference type="Pfam" id="PF07940">
    <property type="entry name" value="Hepar_II_III_C"/>
    <property type="match status" value="1"/>
</dbReference>
<evidence type="ECO:0000259" key="2">
    <source>
        <dbReference type="Pfam" id="PF07940"/>
    </source>
</evidence>
<proteinExistence type="predicted"/>
<name>A0A1F6C513_HANXR</name>
<dbReference type="InterPro" id="IPR012480">
    <property type="entry name" value="Hepar_II_III_C"/>
</dbReference>
<dbReference type="PANTHER" id="PTHR38045">
    <property type="entry name" value="CHROMOSOME 1, WHOLE GENOME SHOTGUN SEQUENCE"/>
    <property type="match status" value="1"/>
</dbReference>
<dbReference type="InterPro" id="IPR008929">
    <property type="entry name" value="Chondroitin_lyas"/>
</dbReference>
<gene>
    <name evidence="3" type="ORF">A3F84_18950</name>
</gene>
<dbReference type="EMBL" id="MFKF01000422">
    <property type="protein sequence ID" value="OGG43937.1"/>
    <property type="molecule type" value="Genomic_DNA"/>
</dbReference>
<evidence type="ECO:0000313" key="4">
    <source>
        <dbReference type="Proteomes" id="UP000178606"/>
    </source>
</evidence>
<comment type="caution">
    <text evidence="3">The sequence shown here is derived from an EMBL/GenBank/DDBJ whole genome shotgun (WGS) entry which is preliminary data.</text>
</comment>
<dbReference type="SUPFAM" id="SSF48230">
    <property type="entry name" value="Chondroitin AC/alginate lyase"/>
    <property type="match status" value="1"/>
</dbReference>
<evidence type="ECO:0000313" key="3">
    <source>
        <dbReference type="EMBL" id="OGG43937.1"/>
    </source>
</evidence>
<dbReference type="AlphaFoldDB" id="A0A1F6C513"/>
<feature type="domain" description="Heparinase II/III-like C-terminal" evidence="2">
    <location>
        <begin position="351"/>
        <end position="536"/>
    </location>
</feature>
<accession>A0A1F6C513</accession>
<dbReference type="PANTHER" id="PTHR38045:SF1">
    <property type="entry name" value="HEPARINASE II_III-LIKE PROTEIN"/>
    <property type="match status" value="1"/>
</dbReference>
<dbReference type="GO" id="GO:0016829">
    <property type="term" value="F:lyase activity"/>
    <property type="evidence" value="ECO:0007669"/>
    <property type="project" value="InterPro"/>
</dbReference>
<comment type="subcellular location">
    <subcellularLocation>
        <location evidence="1">Cell envelope</location>
    </subcellularLocation>
</comment>
<reference evidence="3 4" key="1">
    <citation type="journal article" date="2016" name="Nat. Commun.">
        <title>Thousands of microbial genomes shed light on interconnected biogeochemical processes in an aquifer system.</title>
        <authorList>
            <person name="Anantharaman K."/>
            <person name="Brown C.T."/>
            <person name="Hug L.A."/>
            <person name="Sharon I."/>
            <person name="Castelle C.J."/>
            <person name="Probst A.J."/>
            <person name="Thomas B.C."/>
            <person name="Singh A."/>
            <person name="Wilkins M.J."/>
            <person name="Karaoz U."/>
            <person name="Brodie E.L."/>
            <person name="Williams K.H."/>
            <person name="Hubbard S.S."/>
            <person name="Banfield J.F."/>
        </authorList>
    </citation>
    <scope>NUCLEOTIDE SEQUENCE [LARGE SCALE GENOMIC DNA]</scope>
    <source>
        <strain evidence="4">RIFCSPLOWO2_12_FULL_64_10</strain>
    </source>
</reference>